<proteinExistence type="predicted"/>
<name>A0A655VQR2_VIBCL</name>
<sequence length="79" mass="9177">MEFFTIGIEIPSAIGIGITVIAEIGIHQIVFKSEEVVEMPDNIPRRRERGCLINRSEGFVTRHINVFCLWPTRIHMRER</sequence>
<organism evidence="1 2">
    <name type="scientific">Vibrio cholerae</name>
    <dbReference type="NCBI Taxonomy" id="666"/>
    <lineage>
        <taxon>Bacteria</taxon>
        <taxon>Pseudomonadati</taxon>
        <taxon>Pseudomonadota</taxon>
        <taxon>Gammaproteobacteria</taxon>
        <taxon>Vibrionales</taxon>
        <taxon>Vibrionaceae</taxon>
        <taxon>Vibrio</taxon>
    </lineage>
</organism>
<dbReference type="EMBL" id="CWQY01000026">
    <property type="protein sequence ID" value="CSD08562.1"/>
    <property type="molecule type" value="Genomic_DNA"/>
</dbReference>
<reference evidence="1 2" key="1">
    <citation type="submission" date="2015-07" db="EMBL/GenBank/DDBJ databases">
        <authorList>
            <consortium name="Pathogen Informatics"/>
        </authorList>
    </citation>
    <scope>NUCLEOTIDE SEQUENCE [LARGE SCALE GENOMIC DNA]</scope>
    <source>
        <strain evidence="1 2">A316</strain>
    </source>
</reference>
<dbReference type="AlphaFoldDB" id="A0A655VQR2"/>
<gene>
    <name evidence="1" type="ORF">ERS013200_03121</name>
</gene>
<evidence type="ECO:0000313" key="1">
    <source>
        <dbReference type="EMBL" id="CSD08562.1"/>
    </source>
</evidence>
<dbReference type="Proteomes" id="UP000041770">
    <property type="component" value="Unassembled WGS sequence"/>
</dbReference>
<accession>A0A655VQR2</accession>
<evidence type="ECO:0000313" key="2">
    <source>
        <dbReference type="Proteomes" id="UP000041770"/>
    </source>
</evidence>
<protein>
    <submittedName>
        <fullName evidence="1">Uncharacterized protein</fullName>
    </submittedName>
</protein>